<dbReference type="AlphaFoldDB" id="A0AAV7HC63"/>
<dbReference type="GO" id="GO:0031417">
    <property type="term" value="C:NatC complex"/>
    <property type="evidence" value="ECO:0007669"/>
    <property type="project" value="InterPro"/>
</dbReference>
<gene>
    <name evidence="1" type="ORF">IEQ34_005276</name>
</gene>
<evidence type="ECO:0000313" key="2">
    <source>
        <dbReference type="Proteomes" id="UP000775213"/>
    </source>
</evidence>
<comment type="caution">
    <text evidence="1">The sequence shown here is derived from an EMBL/GenBank/DDBJ whole genome shotgun (WGS) entry which is preliminary data.</text>
</comment>
<proteinExistence type="predicted"/>
<evidence type="ECO:0000313" key="1">
    <source>
        <dbReference type="EMBL" id="KAH0465173.1"/>
    </source>
</evidence>
<dbReference type="InterPro" id="IPR007244">
    <property type="entry name" value="Naa35_N"/>
</dbReference>
<sequence>MEGRDLQDRELIHGKNFNLFATMFALKDSENIHTLIVALILQNNAYTSNVVITAISDARTHEEEDFFTMVYGMPLKGDKDEKCLSLLISVEEIVSCKLRACKAQASRKKLFDG</sequence>
<keyword evidence="2" id="KW-1185">Reference proteome</keyword>
<dbReference type="EMBL" id="JAGFBR010000006">
    <property type="protein sequence ID" value="KAH0465173.1"/>
    <property type="molecule type" value="Genomic_DNA"/>
</dbReference>
<dbReference type="PANTHER" id="PTHR21373">
    <property type="entry name" value="GLUCOSE REPRESSIBLE PROTEIN MAK10"/>
    <property type="match status" value="1"/>
</dbReference>
<dbReference type="Proteomes" id="UP000775213">
    <property type="component" value="Unassembled WGS sequence"/>
</dbReference>
<protein>
    <submittedName>
        <fullName evidence="1">Uncharacterized protein</fullName>
    </submittedName>
</protein>
<reference evidence="1 2" key="1">
    <citation type="journal article" date="2021" name="Hortic Res">
        <title>Chromosome-scale assembly of the Dendrobium chrysotoxum genome enhances the understanding of orchid evolution.</title>
        <authorList>
            <person name="Zhang Y."/>
            <person name="Zhang G.Q."/>
            <person name="Zhang D."/>
            <person name="Liu X.D."/>
            <person name="Xu X.Y."/>
            <person name="Sun W.H."/>
            <person name="Yu X."/>
            <person name="Zhu X."/>
            <person name="Wang Z.W."/>
            <person name="Zhao X."/>
            <person name="Zhong W.Y."/>
            <person name="Chen H."/>
            <person name="Yin W.L."/>
            <person name="Huang T."/>
            <person name="Niu S.C."/>
            <person name="Liu Z.J."/>
        </authorList>
    </citation>
    <scope>NUCLEOTIDE SEQUENCE [LARGE SCALE GENOMIC DNA]</scope>
    <source>
        <strain evidence="1">Lindl</strain>
    </source>
</reference>
<organism evidence="1 2">
    <name type="scientific">Dendrobium chrysotoxum</name>
    <name type="common">Orchid</name>
    <dbReference type="NCBI Taxonomy" id="161865"/>
    <lineage>
        <taxon>Eukaryota</taxon>
        <taxon>Viridiplantae</taxon>
        <taxon>Streptophyta</taxon>
        <taxon>Embryophyta</taxon>
        <taxon>Tracheophyta</taxon>
        <taxon>Spermatophyta</taxon>
        <taxon>Magnoliopsida</taxon>
        <taxon>Liliopsida</taxon>
        <taxon>Asparagales</taxon>
        <taxon>Orchidaceae</taxon>
        <taxon>Epidendroideae</taxon>
        <taxon>Malaxideae</taxon>
        <taxon>Dendrobiinae</taxon>
        <taxon>Dendrobium</taxon>
    </lineage>
</organism>
<name>A0AAV7HC63_DENCH</name>
<accession>A0AAV7HC63</accession>
<dbReference type="PANTHER" id="PTHR21373:SF0">
    <property type="entry name" value="N-ALPHA-ACETYLTRANSFERASE 35, NATC AUXILIARY SUBUNIT"/>
    <property type="match status" value="1"/>
</dbReference>